<dbReference type="EMBL" id="BGPR01075090">
    <property type="protein sequence ID" value="GBL53452.1"/>
    <property type="molecule type" value="Genomic_DNA"/>
</dbReference>
<protein>
    <submittedName>
        <fullName evidence="1">Uncharacterized protein</fullName>
    </submittedName>
</protein>
<sequence>MQEGQHGLICRSRSSPPYANFFLTVAFRRLFHAPVRRTSTRGISFRLSTCAARCACISEPPTLRTCSWFCELATPSLWFSQINNSIYETSSINSNSQCDHLYL</sequence>
<keyword evidence="2" id="KW-1185">Reference proteome</keyword>
<dbReference type="Proteomes" id="UP000499080">
    <property type="component" value="Unassembled WGS sequence"/>
</dbReference>
<gene>
    <name evidence="1" type="ORF">AVEN_251888_1</name>
</gene>
<reference evidence="1 2" key="1">
    <citation type="journal article" date="2019" name="Sci. Rep.">
        <title>Orb-weaving spider Araneus ventricosus genome elucidates the spidroin gene catalogue.</title>
        <authorList>
            <person name="Kono N."/>
            <person name="Nakamura H."/>
            <person name="Ohtoshi R."/>
            <person name="Moran D.A.P."/>
            <person name="Shinohara A."/>
            <person name="Yoshida Y."/>
            <person name="Fujiwara M."/>
            <person name="Mori M."/>
            <person name="Tomita M."/>
            <person name="Arakawa K."/>
        </authorList>
    </citation>
    <scope>NUCLEOTIDE SEQUENCE [LARGE SCALE GENOMIC DNA]</scope>
</reference>
<evidence type="ECO:0000313" key="1">
    <source>
        <dbReference type="EMBL" id="GBL53452.1"/>
    </source>
</evidence>
<comment type="caution">
    <text evidence="1">The sequence shown here is derived from an EMBL/GenBank/DDBJ whole genome shotgun (WGS) entry which is preliminary data.</text>
</comment>
<name>A0A4Y1ZK02_ARAVE</name>
<organism evidence="1 2">
    <name type="scientific">Araneus ventricosus</name>
    <name type="common">Orbweaver spider</name>
    <name type="synonym">Epeira ventricosa</name>
    <dbReference type="NCBI Taxonomy" id="182803"/>
    <lineage>
        <taxon>Eukaryota</taxon>
        <taxon>Metazoa</taxon>
        <taxon>Ecdysozoa</taxon>
        <taxon>Arthropoda</taxon>
        <taxon>Chelicerata</taxon>
        <taxon>Arachnida</taxon>
        <taxon>Araneae</taxon>
        <taxon>Araneomorphae</taxon>
        <taxon>Entelegynae</taxon>
        <taxon>Araneoidea</taxon>
        <taxon>Araneidae</taxon>
        <taxon>Araneus</taxon>
    </lineage>
</organism>
<evidence type="ECO:0000313" key="2">
    <source>
        <dbReference type="Proteomes" id="UP000499080"/>
    </source>
</evidence>
<accession>A0A4Y1ZK02</accession>
<dbReference type="AlphaFoldDB" id="A0A4Y1ZK02"/>
<proteinExistence type="predicted"/>